<evidence type="ECO:0000313" key="2">
    <source>
        <dbReference type="Proteomes" id="UP000054251"/>
    </source>
</evidence>
<dbReference type="EMBL" id="LMYN01000035">
    <property type="protein sequence ID" value="KSA02093.1"/>
    <property type="molecule type" value="Genomic_DNA"/>
</dbReference>
<accession>A0A0V1Q0P4</accession>
<dbReference type="OrthoDB" id="4077205at2759"/>
<protein>
    <submittedName>
        <fullName evidence="1">Uncharacterized protein</fullName>
    </submittedName>
</protein>
<comment type="caution">
    <text evidence="1">The sequence shown here is derived from an EMBL/GenBank/DDBJ whole genome shotgun (WGS) entry which is preliminary data.</text>
</comment>
<dbReference type="Proteomes" id="UP000054251">
    <property type="component" value="Unassembled WGS sequence"/>
</dbReference>
<proteinExistence type="predicted"/>
<organism evidence="1 2">
    <name type="scientific">Debaryomyces fabryi</name>
    <dbReference type="NCBI Taxonomy" id="58627"/>
    <lineage>
        <taxon>Eukaryota</taxon>
        <taxon>Fungi</taxon>
        <taxon>Dikarya</taxon>
        <taxon>Ascomycota</taxon>
        <taxon>Saccharomycotina</taxon>
        <taxon>Pichiomycetes</taxon>
        <taxon>Debaryomycetaceae</taxon>
        <taxon>Debaryomyces</taxon>
    </lineage>
</organism>
<sequence>MNESNDNSINEHDSLLQDNSAILSILPLLIQDLFHWESHLAILLKFLQNQIGESEVLDESQTIQLQAIYSQIQEISEKEVAKNKKQNDVLVIDEDKSLLLTFTFGRAFLDALSILADPNNINVVVYCEEGTDKELVNELGANYLQGNFGSTGTGVFHPISVKVTQVKQVRERSKTRVSKKRLAEISQRLAYLDLERMLSNAGLTINDSGELTTIPKSTSTLKVFQSNTLTPFSRSSDNSDERIRLQKELNEAVATKRELNVVDLKSWYCSCEEFQASYVSSPEQPDQLENCREPGCTTIADDTFPTLSPLRMIDADNLIAKFHDNQITRYFNSLLPQNQTKHLSSLPICCHLLALSIAATNSPYTHRYFTVLSLDNLWSMLT</sequence>
<gene>
    <name evidence="1" type="ORF">AC631_02167</name>
</gene>
<dbReference type="AlphaFoldDB" id="A0A0V1Q0P4"/>
<evidence type="ECO:0000313" key="1">
    <source>
        <dbReference type="EMBL" id="KSA02093.1"/>
    </source>
</evidence>
<reference evidence="1 2" key="1">
    <citation type="submission" date="2015-11" db="EMBL/GenBank/DDBJ databases">
        <title>The genome of Debaryomyces fabryi.</title>
        <authorList>
            <person name="Tafer H."/>
            <person name="Lopandic K."/>
        </authorList>
    </citation>
    <scope>NUCLEOTIDE SEQUENCE [LARGE SCALE GENOMIC DNA]</scope>
    <source>
        <strain evidence="1 2">CBS 789</strain>
    </source>
</reference>
<name>A0A0V1Q0P4_9ASCO</name>
<dbReference type="GeneID" id="26839176"/>
<dbReference type="RefSeq" id="XP_015468195.1">
    <property type="nucleotide sequence ID" value="XM_015610997.1"/>
</dbReference>
<keyword evidence="2" id="KW-1185">Reference proteome</keyword>